<accession>A0A438FB69</accession>
<dbReference type="Proteomes" id="UP000288805">
    <property type="component" value="Unassembled WGS sequence"/>
</dbReference>
<evidence type="ECO:0000313" key="1">
    <source>
        <dbReference type="EMBL" id="RVW57219.1"/>
    </source>
</evidence>
<evidence type="ECO:0000313" key="2">
    <source>
        <dbReference type="Proteomes" id="UP000288805"/>
    </source>
</evidence>
<comment type="caution">
    <text evidence="1">The sequence shown here is derived from an EMBL/GenBank/DDBJ whole genome shotgun (WGS) entry which is preliminary data.</text>
</comment>
<dbReference type="EMBL" id="QGNW01001061">
    <property type="protein sequence ID" value="RVW57219.1"/>
    <property type="molecule type" value="Genomic_DNA"/>
</dbReference>
<evidence type="ECO:0008006" key="3">
    <source>
        <dbReference type="Google" id="ProtNLM"/>
    </source>
</evidence>
<dbReference type="AlphaFoldDB" id="A0A438FB69"/>
<proteinExistence type="predicted"/>
<gene>
    <name evidence="1" type="ORF">CK203_099702</name>
</gene>
<reference evidence="1 2" key="1">
    <citation type="journal article" date="2018" name="PLoS Genet.">
        <title>Population sequencing reveals clonal diversity and ancestral inbreeding in the grapevine cultivar Chardonnay.</title>
        <authorList>
            <person name="Roach M.J."/>
            <person name="Johnson D.L."/>
            <person name="Bohlmann J."/>
            <person name="van Vuuren H.J."/>
            <person name="Jones S.J."/>
            <person name="Pretorius I.S."/>
            <person name="Schmidt S.A."/>
            <person name="Borneman A.R."/>
        </authorList>
    </citation>
    <scope>NUCLEOTIDE SEQUENCE [LARGE SCALE GENOMIC DNA]</scope>
    <source>
        <strain evidence="2">cv. Chardonnay</strain>
        <tissue evidence="1">Leaf</tissue>
    </source>
</reference>
<name>A0A438FB69_VITVI</name>
<protein>
    <recommendedName>
        <fullName evidence="3">Reverse transcriptase Ty1/copia-type domain-containing protein</fullName>
    </recommendedName>
</protein>
<organism evidence="1 2">
    <name type="scientific">Vitis vinifera</name>
    <name type="common">Grape</name>
    <dbReference type="NCBI Taxonomy" id="29760"/>
    <lineage>
        <taxon>Eukaryota</taxon>
        <taxon>Viridiplantae</taxon>
        <taxon>Streptophyta</taxon>
        <taxon>Embryophyta</taxon>
        <taxon>Tracheophyta</taxon>
        <taxon>Spermatophyta</taxon>
        <taxon>Magnoliopsida</taxon>
        <taxon>eudicotyledons</taxon>
        <taxon>Gunneridae</taxon>
        <taxon>Pentapetalae</taxon>
        <taxon>rosids</taxon>
        <taxon>Vitales</taxon>
        <taxon>Vitaceae</taxon>
        <taxon>Viteae</taxon>
        <taxon>Vitis</taxon>
    </lineage>
</organism>
<sequence>MGILTWLGLTHQCGGGTLMQPGEGGSLLGRALRQLNEAGSRRWQLVRALAGIANDQVSHHLGSGWLCKQFRAVLGGCITTRGKTARETILYLVVEINTSWEGFPVTSLCPCFLWFAIVCVRFEKAGKEGNDLDEMERLKGVMAREFEIKDLRPLRYFFGMEVIRSRKGIVVSQRKMLSCKPFDTPMDQNKKIGAYKNGAPVDKGRYINGLWVGLFIYHTRLDIVFAMSLMSKYMHALCEEHLEAVS</sequence>